<dbReference type="InterPro" id="IPR004764">
    <property type="entry name" value="MdtF-like"/>
</dbReference>
<dbReference type="Gene3D" id="3.30.70.1440">
    <property type="entry name" value="Multidrug efflux transporter AcrB pore domain"/>
    <property type="match status" value="1"/>
</dbReference>
<evidence type="ECO:0000256" key="5">
    <source>
        <dbReference type="ARBA" id="ARBA00022519"/>
    </source>
</evidence>
<feature type="transmembrane region" description="Helical" evidence="9">
    <location>
        <begin position="338"/>
        <end position="357"/>
    </location>
</feature>
<dbReference type="RefSeq" id="WP_354509977.1">
    <property type="nucleotide sequence ID" value="NZ_JBEPMO010000015.1"/>
</dbReference>
<dbReference type="PRINTS" id="PR00702">
    <property type="entry name" value="ACRIFLAVINRP"/>
</dbReference>
<dbReference type="Gene3D" id="1.20.1640.10">
    <property type="entry name" value="Multidrug efflux transporter AcrB transmembrane domain"/>
    <property type="match status" value="2"/>
</dbReference>
<dbReference type="SUPFAM" id="SSF82714">
    <property type="entry name" value="Multidrug efflux transporter AcrB TolC docking domain, DN and DC subdomains"/>
    <property type="match status" value="2"/>
</dbReference>
<feature type="transmembrane region" description="Helical" evidence="9">
    <location>
        <begin position="1002"/>
        <end position="1028"/>
    </location>
</feature>
<evidence type="ECO:0000256" key="2">
    <source>
        <dbReference type="ARBA" id="ARBA00010942"/>
    </source>
</evidence>
<dbReference type="SUPFAM" id="SSF82866">
    <property type="entry name" value="Multidrug efflux transporter AcrB transmembrane domain"/>
    <property type="match status" value="2"/>
</dbReference>
<dbReference type="Proteomes" id="UP001549146">
    <property type="component" value="Unassembled WGS sequence"/>
</dbReference>
<dbReference type="InterPro" id="IPR001036">
    <property type="entry name" value="Acrflvin-R"/>
</dbReference>
<evidence type="ECO:0000256" key="9">
    <source>
        <dbReference type="SAM" id="Phobius"/>
    </source>
</evidence>
<sequence length="1050" mass="114922">MLKTFIERPVLSTVISIIIVILGILGILTLPITQYPEIAPPSVQISANYPGANAQTVLESVVIPIEEQVNGVEGMDYITSTATNNGTATVQITFKQNVDPDIAAVNVQNRVARATPLLPAEVTRSGVVTQKQQTSALMFVSFYSENENYDQLYVQNYMNINVVPQLKRVNGVGDANVFGIRNYAMRVWLDPVRMANYGLVPSDITAALNEQSLEAAAGQLGENSGEAFQYVIRYSGKYRTEEQYQNIVIKSMENGQVLYLKDVAKVEMGSQGYTGISRLNGKPAVAMAIYQTPGSNAKEIIDALNVELEKISETLPTGVHYKVMFDTNEFLDASIDKVLTTLIEAFILVFIVVFVFLQDLRSTLVPLIAVPVSIIGTFFFLNLFGFSINLLTLFALVLAIGIVVDDAIVVVEAIHAKMEHTNESGREAALSTMTEISGAIVSITLVMAAVFVPVTFIGGPTGVFYKQFGVTLIVAIVISAVNALTLSPALCALLLKPHNEEEHGKKKNFIQRFFAGFNRAFDAITSKYAKSFGFLFRHKWVTFLILALCGLGIFWANKTMPTGFVPSEDRSFIMANFELPPGSSGDRVAAMQSEFQKKLEQLPEVEAVTMVSGFSFVSGQGSNYGMGMIRLKSLSERDSEASSSNAVVGKLFGMAATMPEANMIFFAPPSIPGFGMSSGFELKLLDRSGGDINEFAQIAQGFTGELMKRPEIQYAQTSFNTRYAQYEIELNIPRAKQSGVTVSQLFNALQGYIGGIYAADFTRYGKQFRVMVQALPEDRASEQDLSKIFVRTSNGSMTPITQFVQLNRIYGPQVINRFNLFTNASISGAPNPGYSTGDAIRAIEEVSSSSLSQSYGIDYAGLTREEISSGNQTLLIFMLCIIFVYFILSAQYESYLLPLSVLLSIPGGLMGAYWAQKIAGLENNIYFQIALIMLVGLLAKNAILIVEFALQRRKHGESIVDSAINGAKARFRPILMTSFAFILGLMPLVFSSGIGYVGNRSIATGAAFGLLIGTIIGVFNIPVLYVIFQWLQEKVKPMKFDKVESSTDKH</sequence>
<feature type="transmembrane region" description="Helical" evidence="9">
    <location>
        <begin position="364"/>
        <end position="384"/>
    </location>
</feature>
<comment type="subcellular location">
    <subcellularLocation>
        <location evidence="1">Cell inner membrane</location>
        <topology evidence="1">Multi-pass membrane protein</topology>
    </subcellularLocation>
</comment>
<feature type="transmembrane region" description="Helical" evidence="9">
    <location>
        <begin position="390"/>
        <end position="415"/>
    </location>
</feature>
<feature type="transmembrane region" description="Helical" evidence="9">
    <location>
        <begin position="540"/>
        <end position="557"/>
    </location>
</feature>
<keyword evidence="11" id="KW-1185">Reference proteome</keyword>
<dbReference type="PANTHER" id="PTHR32063:SF9">
    <property type="entry name" value="SIMILAR TO MULTIDRUG RESISTANCE PROTEIN MEXB"/>
    <property type="match status" value="1"/>
</dbReference>
<proteinExistence type="inferred from homology"/>
<feature type="transmembrane region" description="Helical" evidence="9">
    <location>
        <begin position="895"/>
        <end position="914"/>
    </location>
</feature>
<evidence type="ECO:0000256" key="4">
    <source>
        <dbReference type="ARBA" id="ARBA00022475"/>
    </source>
</evidence>
<evidence type="ECO:0000256" key="8">
    <source>
        <dbReference type="ARBA" id="ARBA00023136"/>
    </source>
</evidence>
<dbReference type="InterPro" id="IPR027463">
    <property type="entry name" value="AcrB_DN_DC_subdom"/>
</dbReference>
<comment type="similarity">
    <text evidence="2">Belongs to the resistance-nodulation-cell division (RND) (TC 2.A.6) family.</text>
</comment>
<accession>A0ABV2LVL0</accession>
<dbReference type="Gene3D" id="3.30.70.1430">
    <property type="entry name" value="Multidrug efflux transporter AcrB pore domain"/>
    <property type="match status" value="2"/>
</dbReference>
<feature type="transmembrane region" description="Helical" evidence="9">
    <location>
        <begin position="926"/>
        <end position="950"/>
    </location>
</feature>
<dbReference type="Gene3D" id="3.30.2090.10">
    <property type="entry name" value="Multidrug efflux transporter AcrB TolC docking domain, DN and DC subdomains"/>
    <property type="match status" value="2"/>
</dbReference>
<keyword evidence="8 9" id="KW-0472">Membrane</keyword>
<keyword evidence="4" id="KW-1003">Cell membrane</keyword>
<feature type="transmembrane region" description="Helical" evidence="9">
    <location>
        <begin position="872"/>
        <end position="888"/>
    </location>
</feature>
<evidence type="ECO:0000313" key="11">
    <source>
        <dbReference type="Proteomes" id="UP001549146"/>
    </source>
</evidence>
<keyword evidence="5" id="KW-0997">Cell inner membrane</keyword>
<protein>
    <submittedName>
        <fullName evidence="10">HAE1 family hydrophobic/amphiphilic exporter-1</fullName>
    </submittedName>
</protein>
<feature type="transmembrane region" description="Helical" evidence="9">
    <location>
        <begin position="971"/>
        <end position="990"/>
    </location>
</feature>
<comment type="caution">
    <text evidence="10">The sequence shown here is derived from an EMBL/GenBank/DDBJ whole genome shotgun (WGS) entry which is preliminary data.</text>
</comment>
<feature type="transmembrane region" description="Helical" evidence="9">
    <location>
        <begin position="12"/>
        <end position="32"/>
    </location>
</feature>
<evidence type="ECO:0000256" key="6">
    <source>
        <dbReference type="ARBA" id="ARBA00022692"/>
    </source>
</evidence>
<evidence type="ECO:0000256" key="3">
    <source>
        <dbReference type="ARBA" id="ARBA00022448"/>
    </source>
</evidence>
<name>A0ABV2LVL0_9FLAO</name>
<evidence type="ECO:0000256" key="7">
    <source>
        <dbReference type="ARBA" id="ARBA00022989"/>
    </source>
</evidence>
<keyword evidence="6 9" id="KW-0812">Transmembrane</keyword>
<dbReference type="Pfam" id="PF00873">
    <property type="entry name" value="ACR_tran"/>
    <property type="match status" value="1"/>
</dbReference>
<gene>
    <name evidence="10" type="ORF">ABID46_002190</name>
</gene>
<evidence type="ECO:0000313" key="10">
    <source>
        <dbReference type="EMBL" id="MET3732600.1"/>
    </source>
</evidence>
<evidence type="ECO:0000256" key="1">
    <source>
        <dbReference type="ARBA" id="ARBA00004429"/>
    </source>
</evidence>
<keyword evidence="3" id="KW-0813">Transport</keyword>
<dbReference type="SUPFAM" id="SSF82693">
    <property type="entry name" value="Multidrug efflux transporter AcrB pore domain, PN1, PN2, PC1 and PC2 subdomains"/>
    <property type="match status" value="4"/>
</dbReference>
<reference evidence="10 11" key="1">
    <citation type="submission" date="2024-06" db="EMBL/GenBank/DDBJ databases">
        <title>Genomic Encyclopedia of Type Strains, Phase IV (KMG-IV): sequencing the most valuable type-strain genomes for metagenomic binning, comparative biology and taxonomic classification.</title>
        <authorList>
            <person name="Goeker M."/>
        </authorList>
    </citation>
    <scope>NUCLEOTIDE SEQUENCE [LARGE SCALE GENOMIC DNA]</scope>
    <source>
        <strain evidence="10 11">DSM 29388</strain>
    </source>
</reference>
<dbReference type="Gene3D" id="3.30.70.1320">
    <property type="entry name" value="Multidrug efflux transporter AcrB pore domain like"/>
    <property type="match status" value="1"/>
</dbReference>
<dbReference type="PANTHER" id="PTHR32063">
    <property type="match status" value="1"/>
</dbReference>
<feature type="transmembrane region" description="Helical" evidence="9">
    <location>
        <begin position="470"/>
        <end position="495"/>
    </location>
</feature>
<dbReference type="EMBL" id="JBEPMO010000015">
    <property type="protein sequence ID" value="MET3732600.1"/>
    <property type="molecule type" value="Genomic_DNA"/>
</dbReference>
<organism evidence="10 11">
    <name type="scientific">Moheibacter stercoris</name>
    <dbReference type="NCBI Taxonomy" id="1628251"/>
    <lineage>
        <taxon>Bacteria</taxon>
        <taxon>Pseudomonadati</taxon>
        <taxon>Bacteroidota</taxon>
        <taxon>Flavobacteriia</taxon>
        <taxon>Flavobacteriales</taxon>
        <taxon>Weeksellaceae</taxon>
        <taxon>Moheibacter</taxon>
    </lineage>
</organism>
<dbReference type="NCBIfam" id="TIGR00915">
    <property type="entry name" value="2A0602"/>
    <property type="match status" value="1"/>
</dbReference>
<keyword evidence="7 9" id="KW-1133">Transmembrane helix</keyword>
<feature type="transmembrane region" description="Helical" evidence="9">
    <location>
        <begin position="436"/>
        <end position="458"/>
    </location>
</feature>